<evidence type="ECO:0000313" key="2">
    <source>
        <dbReference type="EMBL" id="KAK9215313.1"/>
    </source>
</evidence>
<dbReference type="AlphaFoldDB" id="A0AAP0MKR9"/>
<gene>
    <name evidence="2" type="ORF">WN944_007318</name>
</gene>
<dbReference type="EMBL" id="JBCGBO010000003">
    <property type="protein sequence ID" value="KAK9215313.1"/>
    <property type="molecule type" value="Genomic_DNA"/>
</dbReference>
<accession>A0AAP0MKR9</accession>
<feature type="chain" id="PRO_5042997464" evidence="1">
    <location>
        <begin position="26"/>
        <end position="59"/>
    </location>
</feature>
<feature type="signal peptide" evidence="1">
    <location>
        <begin position="1"/>
        <end position="25"/>
    </location>
</feature>
<keyword evidence="1" id="KW-0732">Signal</keyword>
<reference evidence="2 3" key="1">
    <citation type="submission" date="2024-05" db="EMBL/GenBank/DDBJ databases">
        <title>Haplotype-resolved chromosome-level genome assembly of Huyou (Citrus changshanensis).</title>
        <authorList>
            <person name="Miao C."/>
            <person name="Chen W."/>
            <person name="Wu Y."/>
            <person name="Wang L."/>
            <person name="Zhao S."/>
            <person name="Grierson D."/>
            <person name="Xu C."/>
            <person name="Chen K."/>
        </authorList>
    </citation>
    <scope>NUCLEOTIDE SEQUENCE [LARGE SCALE GENOMIC DNA]</scope>
    <source>
        <strain evidence="2">01-14</strain>
        <tissue evidence="2">Leaf</tissue>
    </source>
</reference>
<evidence type="ECO:0000313" key="3">
    <source>
        <dbReference type="Proteomes" id="UP001428341"/>
    </source>
</evidence>
<protein>
    <submittedName>
        <fullName evidence="2">Uncharacterized protein</fullName>
    </submittedName>
</protein>
<dbReference type="Proteomes" id="UP001428341">
    <property type="component" value="Unassembled WGS sequence"/>
</dbReference>
<organism evidence="2 3">
    <name type="scientific">Citrus x changshan-huyou</name>
    <dbReference type="NCBI Taxonomy" id="2935761"/>
    <lineage>
        <taxon>Eukaryota</taxon>
        <taxon>Viridiplantae</taxon>
        <taxon>Streptophyta</taxon>
        <taxon>Embryophyta</taxon>
        <taxon>Tracheophyta</taxon>
        <taxon>Spermatophyta</taxon>
        <taxon>Magnoliopsida</taxon>
        <taxon>eudicotyledons</taxon>
        <taxon>Gunneridae</taxon>
        <taxon>Pentapetalae</taxon>
        <taxon>rosids</taxon>
        <taxon>malvids</taxon>
        <taxon>Sapindales</taxon>
        <taxon>Rutaceae</taxon>
        <taxon>Aurantioideae</taxon>
        <taxon>Citrus</taxon>
    </lineage>
</organism>
<proteinExistence type="predicted"/>
<sequence length="59" mass="7022">MALYNKFAIWLMILAILALLVTLKAEHKIGWVDYKRLKESIQNQHKIRQLRRRPPPLSP</sequence>
<keyword evidence="3" id="KW-1185">Reference proteome</keyword>
<evidence type="ECO:0000256" key="1">
    <source>
        <dbReference type="SAM" id="SignalP"/>
    </source>
</evidence>
<name>A0AAP0MKR9_9ROSI</name>
<comment type="caution">
    <text evidence="2">The sequence shown here is derived from an EMBL/GenBank/DDBJ whole genome shotgun (WGS) entry which is preliminary data.</text>
</comment>